<dbReference type="PANTHER" id="PTHR14741">
    <property type="entry name" value="S-ADENOSYLMETHIONINE-DEPENDENT METHYLTRANSFERASE RELATED"/>
    <property type="match status" value="1"/>
</dbReference>
<evidence type="ECO:0000256" key="1">
    <source>
        <dbReference type="ARBA" id="ARBA00018517"/>
    </source>
</evidence>
<dbReference type="InterPro" id="IPR029063">
    <property type="entry name" value="SAM-dependent_MTases_sf"/>
</dbReference>
<reference evidence="9" key="1">
    <citation type="submission" date="2019-08" db="EMBL/GenBank/DDBJ databases">
        <title>Reference gene set and small RNA set construction with multiple tissues from Davidia involucrata Baill.</title>
        <authorList>
            <person name="Yang H."/>
            <person name="Zhou C."/>
            <person name="Li G."/>
            <person name="Wang J."/>
            <person name="Gao P."/>
            <person name="Wang M."/>
            <person name="Wang R."/>
            <person name="Zhao Y."/>
        </authorList>
    </citation>
    <scope>NUCLEOTIDE SEQUENCE</scope>
    <source>
        <tissue evidence="9">Mixed with DoveR01_LX</tissue>
    </source>
</reference>
<comment type="catalytic activity">
    <reaction evidence="5">
        <text>a 5'-end (N(2),N(7)-dimethyl 5'-triphosphoguanosine)-ribonucleoside in snRNA + S-adenosyl-L-methionine = a 5'-end (N(2),N(2),N(7)-trimethyl 5'-triphosphoguanosine)-ribonucleoside in snRNA + S-adenosyl-L-homocysteine + H(+)</text>
        <dbReference type="Rhea" id="RHEA:78479"/>
        <dbReference type="Rhea" id="RHEA-COMP:19087"/>
        <dbReference type="Rhea" id="RHEA-COMP:19089"/>
        <dbReference type="ChEBI" id="CHEBI:15378"/>
        <dbReference type="ChEBI" id="CHEBI:57856"/>
        <dbReference type="ChEBI" id="CHEBI:59789"/>
        <dbReference type="ChEBI" id="CHEBI:167623"/>
        <dbReference type="ChEBI" id="CHEBI:172880"/>
    </reaction>
    <physiologicalReaction direction="left-to-right" evidence="5">
        <dbReference type="Rhea" id="RHEA:78480"/>
    </physiologicalReaction>
</comment>
<evidence type="ECO:0000256" key="2">
    <source>
        <dbReference type="ARBA" id="ARBA00025783"/>
    </source>
</evidence>
<dbReference type="PROSITE" id="PS01159">
    <property type="entry name" value="WW_DOMAIN_1"/>
    <property type="match status" value="1"/>
</dbReference>
<dbReference type="CDD" id="cd00201">
    <property type="entry name" value="WW"/>
    <property type="match status" value="1"/>
</dbReference>
<dbReference type="EMBL" id="GHES01008525">
    <property type="protein sequence ID" value="MPA39084.1"/>
    <property type="molecule type" value="Transcribed_RNA"/>
</dbReference>
<dbReference type="InterPro" id="IPR001202">
    <property type="entry name" value="WW_dom"/>
</dbReference>
<comment type="catalytic activity">
    <reaction evidence="6">
        <text>a 5'-end (N(7)-methyl 5'-triphosphoguanosine)-ribonucleoside in snRNA + S-adenosyl-L-methionine = a 5'-end (N(2),N(7)-dimethyl 5'-triphosphoguanosine)-ribonucleoside in snRNA + S-adenosyl-L-homocysteine + H(+)</text>
        <dbReference type="Rhea" id="RHEA:78471"/>
        <dbReference type="Rhea" id="RHEA-COMP:19085"/>
        <dbReference type="Rhea" id="RHEA-COMP:19087"/>
        <dbReference type="ChEBI" id="CHEBI:15378"/>
        <dbReference type="ChEBI" id="CHEBI:57856"/>
        <dbReference type="ChEBI" id="CHEBI:59789"/>
        <dbReference type="ChEBI" id="CHEBI:156461"/>
        <dbReference type="ChEBI" id="CHEBI:172880"/>
    </reaction>
    <physiologicalReaction direction="left-to-right" evidence="6">
        <dbReference type="Rhea" id="RHEA:78472"/>
    </physiologicalReaction>
</comment>
<evidence type="ECO:0000256" key="7">
    <source>
        <dbReference type="ARBA" id="ARBA00049790"/>
    </source>
</evidence>
<evidence type="ECO:0000259" key="8">
    <source>
        <dbReference type="PROSITE" id="PS50020"/>
    </source>
</evidence>
<dbReference type="Gene3D" id="3.40.50.150">
    <property type="entry name" value="Vaccinia Virus protein VP39"/>
    <property type="match status" value="1"/>
</dbReference>
<comment type="catalytic activity">
    <reaction evidence="3">
        <text>a 5'-end (N(2),N(7)-dimethyl 5'-triphosphoguanosine)-ribonucleoside in snoRNA + S-adenosyl-L-methionine = a 5'-end (N(2),N(2),N(7)-trimethyl 5'-triphosphoguanosine)-ribonucleoside in snoRNA + S-adenosyl-L-homocysteine + H(+)</text>
        <dbReference type="Rhea" id="RHEA:78507"/>
        <dbReference type="Rhea" id="RHEA-COMP:19088"/>
        <dbReference type="Rhea" id="RHEA-COMP:19090"/>
        <dbReference type="ChEBI" id="CHEBI:15378"/>
        <dbReference type="ChEBI" id="CHEBI:57856"/>
        <dbReference type="ChEBI" id="CHEBI:59789"/>
        <dbReference type="ChEBI" id="CHEBI:167623"/>
        <dbReference type="ChEBI" id="CHEBI:172880"/>
    </reaction>
    <physiologicalReaction direction="left-to-right" evidence="3">
        <dbReference type="Rhea" id="RHEA:78508"/>
    </physiologicalReaction>
</comment>
<accession>A0A5B6Z4X3</accession>
<dbReference type="Gene3D" id="2.20.70.10">
    <property type="match status" value="1"/>
</dbReference>
<dbReference type="SUPFAM" id="SSF53335">
    <property type="entry name" value="S-adenosyl-L-methionine-dependent methyltransferases"/>
    <property type="match status" value="1"/>
</dbReference>
<name>A0A5B6Z4X3_DAVIN</name>
<evidence type="ECO:0000313" key="9">
    <source>
        <dbReference type="EMBL" id="MPA39084.1"/>
    </source>
</evidence>
<sequence>MDVNKIQCLSGEGEDPAGLTVMITCAAAKEQFDGIADLSGLSCDPVHSNSKEDMKIAPGTINIEYPGSDGVDHGWDGRLREYACLEGPSLSNQDAEGEKFCRDICSELPQGADVVAHSESSEVLGQDETDCKYCGDFGDWRAYWDSFYMRNYFYNIKTHESTWYPPPGMESLALGDISNKSYEINVEMSEMDVDPAVSCHHTEPLDSCDLQYNFDLYESMTDKRSQDQPPNEPTEGIKLAVENFYNTGTIPTVGCSSQHLNEPQEINQNCNDEISLYSLSDTQEHMDSRDLHLTGSCITEELDYSGKIDNPEKIISCEESHSKCYEDAIQVSDAGSLTSTFTRAVSEDDWNSNMQTGDVDSATDKLDVEYDSVTRKQKEKARRMRLHRTLSDYNEEQKLQGILAEFSPSIGKYWCQRYLLFSRFDDGIKMDEEGWFSVTPEPIARHHASRCANGIVVDCFTGVGGNAIQFARRNKHVIAIDIDPKKIDYAQHNATIYGVEDRIEFIRGDSFLLAPKLKADTVFLSPPWGGPDYTKAKTYDIKTMLKPHDGHFLFNIAKGIASRIVMFLPRNVDLNQLAELSLSNNPPWSLEVEKNFLNGKLKAITAYFSNTSV</sequence>
<evidence type="ECO:0000256" key="4">
    <source>
        <dbReference type="ARBA" id="ARBA00048740"/>
    </source>
</evidence>
<dbReference type="PROSITE" id="PS50020">
    <property type="entry name" value="WW_DOMAIN_2"/>
    <property type="match status" value="1"/>
</dbReference>
<comment type="similarity">
    <text evidence="2">Belongs to the methyltransferase superfamily. Trimethylguanosine synthase family.</text>
</comment>
<proteinExistence type="inferred from homology"/>
<feature type="domain" description="WW" evidence="8">
    <location>
        <begin position="140"/>
        <end position="168"/>
    </location>
</feature>
<evidence type="ECO:0000256" key="6">
    <source>
        <dbReference type="ARBA" id="ARBA00049075"/>
    </source>
</evidence>
<comment type="catalytic activity">
    <reaction evidence="4">
        <text>a 5'-end (N(7)-methyl 5'-triphosphoguanosine)-ribonucleoside in snoRNA + S-adenosyl-L-methionine = a 5'-end (N(2),N(7)-dimethyl 5'-triphosphoguanosine)-ribonucleoside in snoRNA + S-adenosyl-L-homocysteine + H(+)</text>
        <dbReference type="Rhea" id="RHEA:78475"/>
        <dbReference type="Rhea" id="RHEA-COMP:19086"/>
        <dbReference type="Rhea" id="RHEA-COMP:19088"/>
        <dbReference type="ChEBI" id="CHEBI:15378"/>
        <dbReference type="ChEBI" id="CHEBI:57856"/>
        <dbReference type="ChEBI" id="CHEBI:59789"/>
        <dbReference type="ChEBI" id="CHEBI:156461"/>
        <dbReference type="ChEBI" id="CHEBI:172880"/>
    </reaction>
    <physiologicalReaction direction="left-to-right" evidence="4">
        <dbReference type="Rhea" id="RHEA:78476"/>
    </physiologicalReaction>
</comment>
<evidence type="ECO:0000256" key="5">
    <source>
        <dbReference type="ARBA" id="ARBA00048763"/>
    </source>
</evidence>
<dbReference type="GO" id="GO:0071164">
    <property type="term" value="F:RNA cap trimethylguanosine synthase activity"/>
    <property type="evidence" value="ECO:0007669"/>
    <property type="project" value="TreeGrafter"/>
</dbReference>
<dbReference type="Pfam" id="PF09445">
    <property type="entry name" value="Methyltransf_15"/>
    <property type="match status" value="1"/>
</dbReference>
<gene>
    <name evidence="9" type="ORF">Din_008525</name>
</gene>
<dbReference type="GO" id="GO:0005634">
    <property type="term" value="C:nucleus"/>
    <property type="evidence" value="ECO:0007669"/>
    <property type="project" value="TreeGrafter"/>
</dbReference>
<evidence type="ECO:0000256" key="3">
    <source>
        <dbReference type="ARBA" id="ARBA00047418"/>
    </source>
</evidence>
<dbReference type="InterPro" id="IPR019012">
    <property type="entry name" value="RNA_cap_Gua-N2-MeTrfase"/>
</dbReference>
<dbReference type="CDD" id="cd02440">
    <property type="entry name" value="AdoMet_MTases"/>
    <property type="match status" value="1"/>
</dbReference>
<dbReference type="PANTHER" id="PTHR14741:SF32">
    <property type="entry name" value="TRIMETHYLGUANOSINE SYNTHASE"/>
    <property type="match status" value="1"/>
</dbReference>
<dbReference type="AlphaFoldDB" id="A0A5B6Z4X3"/>
<dbReference type="FunFam" id="3.40.50.150:FF:000305">
    <property type="entry name" value="S-adenosyl-L-methionine-dependent methyltransferase superfamily protein"/>
    <property type="match status" value="1"/>
</dbReference>
<organism evidence="9">
    <name type="scientific">Davidia involucrata</name>
    <name type="common">Dove tree</name>
    <dbReference type="NCBI Taxonomy" id="16924"/>
    <lineage>
        <taxon>Eukaryota</taxon>
        <taxon>Viridiplantae</taxon>
        <taxon>Streptophyta</taxon>
        <taxon>Embryophyta</taxon>
        <taxon>Tracheophyta</taxon>
        <taxon>Spermatophyta</taxon>
        <taxon>Magnoliopsida</taxon>
        <taxon>eudicotyledons</taxon>
        <taxon>Gunneridae</taxon>
        <taxon>Pentapetalae</taxon>
        <taxon>asterids</taxon>
        <taxon>Cornales</taxon>
        <taxon>Nyssaceae</taxon>
        <taxon>Davidia</taxon>
    </lineage>
</organism>
<protein>
    <recommendedName>
        <fullName evidence="1">Trimethylguanosine synthase</fullName>
    </recommendedName>
    <alternativeName>
        <fullName evidence="7">Cap-specific guanine-N(2) methyltransferase</fullName>
    </alternativeName>
</protein>